<dbReference type="Proteomes" id="UP001057738">
    <property type="component" value="Chromosome"/>
</dbReference>
<dbReference type="RefSeq" id="WP_183069212.1">
    <property type="nucleotide sequence ID" value="NZ_CP102514.1"/>
</dbReference>
<sequence>MPPLQHRSTGHVAEQLSIIDRLSLRPFPGEEGRPGASDRWSGPGFHLAVLRESQDFWEDRSIEIVEAAELELEADLAALAGVLTARWGVPEKVDLWPCTGVDDPDPSTPIREPLGFLRGVAGSMQVWWLPNSDRWVGLAIGQADPEWAFQLLAGIGDSASLRRSP</sequence>
<gene>
    <name evidence="1" type="ORF">NRK68_27530</name>
</gene>
<reference evidence="1" key="1">
    <citation type="submission" date="2022-08" db="EMBL/GenBank/DDBJ databases">
        <authorList>
            <person name="Tian L."/>
        </authorList>
    </citation>
    <scope>NUCLEOTIDE SEQUENCE</scope>
    <source>
        <strain evidence="1">CM253</strain>
    </source>
</reference>
<name>A0ABY5Q362_9ACTN</name>
<dbReference type="GeneID" id="95577276"/>
<proteinExistence type="predicted"/>
<dbReference type="EMBL" id="CP102514">
    <property type="protein sequence ID" value="UUY50650.1"/>
    <property type="molecule type" value="Genomic_DNA"/>
</dbReference>
<evidence type="ECO:0000313" key="2">
    <source>
        <dbReference type="Proteomes" id="UP001057738"/>
    </source>
</evidence>
<accession>A0ABY5Q362</accession>
<protein>
    <submittedName>
        <fullName evidence="1">Uncharacterized protein</fullName>
    </submittedName>
</protein>
<keyword evidence="2" id="KW-1185">Reference proteome</keyword>
<organism evidence="1 2">
    <name type="scientific">Streptomyces yangpuensis</name>
    <dbReference type="NCBI Taxonomy" id="1648182"/>
    <lineage>
        <taxon>Bacteria</taxon>
        <taxon>Bacillati</taxon>
        <taxon>Actinomycetota</taxon>
        <taxon>Actinomycetes</taxon>
        <taxon>Kitasatosporales</taxon>
        <taxon>Streptomycetaceae</taxon>
        <taxon>Streptomyces</taxon>
    </lineage>
</organism>
<evidence type="ECO:0000313" key="1">
    <source>
        <dbReference type="EMBL" id="UUY50650.1"/>
    </source>
</evidence>